<dbReference type="SUPFAM" id="SSF53335">
    <property type="entry name" value="S-adenosyl-L-methionine-dependent methyltransferases"/>
    <property type="match status" value="1"/>
</dbReference>
<organism evidence="2 3">
    <name type="scientific">Streptomyces zingiberis</name>
    <dbReference type="NCBI Taxonomy" id="2053010"/>
    <lineage>
        <taxon>Bacteria</taxon>
        <taxon>Bacillati</taxon>
        <taxon>Actinomycetota</taxon>
        <taxon>Actinomycetes</taxon>
        <taxon>Kitasatosporales</taxon>
        <taxon>Streptomycetaceae</taxon>
        <taxon>Streptomyces</taxon>
    </lineage>
</organism>
<name>A0ABX1BZF9_9ACTN</name>
<accession>A0ABX1BZF9</accession>
<dbReference type="EMBL" id="JAATEN010000020">
    <property type="protein sequence ID" value="NJQ03061.1"/>
    <property type="molecule type" value="Genomic_DNA"/>
</dbReference>
<dbReference type="InterPro" id="IPR029063">
    <property type="entry name" value="SAM-dependent_MTases_sf"/>
</dbReference>
<keyword evidence="2" id="KW-0489">Methyltransferase</keyword>
<protein>
    <submittedName>
        <fullName evidence="2">Methyltransferase domain-containing protein</fullName>
    </submittedName>
</protein>
<feature type="domain" description="Ribosomal RNA large subunit methyltransferase K/L-like methyltransferase" evidence="1">
    <location>
        <begin position="172"/>
        <end position="333"/>
    </location>
</feature>
<dbReference type="InterPro" id="IPR000241">
    <property type="entry name" value="RlmKL-like_Mtase"/>
</dbReference>
<keyword evidence="2" id="KW-0808">Transferase</keyword>
<keyword evidence="3" id="KW-1185">Reference proteome</keyword>
<dbReference type="RefSeq" id="WP_168103687.1">
    <property type="nucleotide sequence ID" value="NZ_JAATEN010000020.1"/>
</dbReference>
<evidence type="ECO:0000259" key="1">
    <source>
        <dbReference type="Pfam" id="PF01170"/>
    </source>
</evidence>
<proteinExistence type="predicted"/>
<comment type="caution">
    <text evidence="2">The sequence shown here is derived from an EMBL/GenBank/DDBJ whole genome shotgun (WGS) entry which is preliminary data.</text>
</comment>
<reference evidence="2 3" key="1">
    <citation type="submission" date="2020-03" db="EMBL/GenBank/DDBJ databases">
        <title>WGS of actinomycetes isolated from Thailand.</title>
        <authorList>
            <person name="Thawai C."/>
        </authorList>
    </citation>
    <scope>NUCLEOTIDE SEQUENCE [LARGE SCALE GENOMIC DNA]</scope>
    <source>
        <strain evidence="2 3">PLAI 1-29</strain>
    </source>
</reference>
<dbReference type="PANTHER" id="PTHR14911:SF13">
    <property type="entry name" value="TRNA (GUANINE(6)-N2)-METHYLTRANSFERASE THUMP3"/>
    <property type="match status" value="1"/>
</dbReference>
<dbReference type="Proteomes" id="UP000695264">
    <property type="component" value="Unassembled WGS sequence"/>
</dbReference>
<dbReference type="GO" id="GO:0008168">
    <property type="term" value="F:methyltransferase activity"/>
    <property type="evidence" value="ECO:0007669"/>
    <property type="project" value="UniProtKB-KW"/>
</dbReference>
<dbReference type="Gene3D" id="3.40.50.150">
    <property type="entry name" value="Vaccinia Virus protein VP39"/>
    <property type="match status" value="1"/>
</dbReference>
<dbReference type="CDD" id="cd02440">
    <property type="entry name" value="AdoMet_MTases"/>
    <property type="match status" value="1"/>
</dbReference>
<evidence type="ECO:0000313" key="2">
    <source>
        <dbReference type="EMBL" id="NJQ03061.1"/>
    </source>
</evidence>
<dbReference type="PANTHER" id="PTHR14911">
    <property type="entry name" value="THUMP DOMAIN-CONTAINING"/>
    <property type="match status" value="1"/>
</dbReference>
<evidence type="ECO:0000313" key="3">
    <source>
        <dbReference type="Proteomes" id="UP000695264"/>
    </source>
</evidence>
<dbReference type="Pfam" id="PF01170">
    <property type="entry name" value="UPF0020"/>
    <property type="match status" value="1"/>
</dbReference>
<dbReference type="GO" id="GO:0032259">
    <property type="term" value="P:methylation"/>
    <property type="evidence" value="ECO:0007669"/>
    <property type="project" value="UniProtKB-KW"/>
</dbReference>
<gene>
    <name evidence="2" type="ORF">HCK00_21610</name>
</gene>
<sequence length="357" mass="38836">MAVVPDIRLDVAVTDSIHLEGISGAAERLLQECHDIGKPTLPSISLTYPDSVTARLEGPLRPLAELRLYSAFSVVLGPWEGGDPGHAEAVEALRASRADGVIGLLAEGDEPIRFRIDALPDRATLRSAIESGLQWRNAPRDWQINIVRRGKLLLAQIGALYFSRRFPEMRRIPASTNPVVAALLVRLLKPRDGDVVWDPFCGAGTLLVEAAHTGQDLTLIGSDVSADALRAARGNAPLFPTGTLLRADAAALPARDRAVDRVLANLPFGKRVGSHATNQRLYPRFLGELERVLSTEGRAVLLTEDKRLLRASVEATRNVRLLREVTVSTGGLHPGVFVVERTRAARRRQKPRTRGGS</sequence>